<gene>
    <name evidence="5" type="ORF">GCM10009554_38800</name>
</gene>
<evidence type="ECO:0000256" key="2">
    <source>
        <dbReference type="ARBA" id="ARBA00023125"/>
    </source>
</evidence>
<evidence type="ECO:0000313" key="6">
    <source>
        <dbReference type="Proteomes" id="UP001500542"/>
    </source>
</evidence>
<evidence type="ECO:0000313" key="5">
    <source>
        <dbReference type="EMBL" id="GAA0944552.1"/>
    </source>
</evidence>
<dbReference type="Proteomes" id="UP001500542">
    <property type="component" value="Unassembled WGS sequence"/>
</dbReference>
<evidence type="ECO:0000259" key="4">
    <source>
        <dbReference type="PROSITE" id="PS50943"/>
    </source>
</evidence>
<keyword evidence="6" id="KW-1185">Reference proteome</keyword>
<dbReference type="PANTHER" id="PTHR46797">
    <property type="entry name" value="HTH-TYPE TRANSCRIPTIONAL REGULATOR"/>
    <property type="match status" value="1"/>
</dbReference>
<name>A0ABP4B5Z0_9ACTN</name>
<accession>A0ABP4B5Z0</accession>
<keyword evidence="3" id="KW-0804">Transcription</keyword>
<organism evidence="5 6">
    <name type="scientific">Kribbella koreensis</name>
    <dbReference type="NCBI Taxonomy" id="57909"/>
    <lineage>
        <taxon>Bacteria</taxon>
        <taxon>Bacillati</taxon>
        <taxon>Actinomycetota</taxon>
        <taxon>Actinomycetes</taxon>
        <taxon>Propionibacteriales</taxon>
        <taxon>Kribbellaceae</taxon>
        <taxon>Kribbella</taxon>
    </lineage>
</organism>
<dbReference type="InterPro" id="IPR010982">
    <property type="entry name" value="Lambda_DNA-bd_dom_sf"/>
</dbReference>
<dbReference type="Gene3D" id="1.10.260.40">
    <property type="entry name" value="lambda repressor-like DNA-binding domains"/>
    <property type="match status" value="1"/>
</dbReference>
<dbReference type="CDD" id="cd00093">
    <property type="entry name" value="HTH_XRE"/>
    <property type="match status" value="1"/>
</dbReference>
<evidence type="ECO:0000256" key="3">
    <source>
        <dbReference type="ARBA" id="ARBA00023163"/>
    </source>
</evidence>
<reference evidence="6" key="1">
    <citation type="journal article" date="2019" name="Int. J. Syst. Evol. Microbiol.">
        <title>The Global Catalogue of Microorganisms (GCM) 10K type strain sequencing project: providing services to taxonomists for standard genome sequencing and annotation.</title>
        <authorList>
            <consortium name="The Broad Institute Genomics Platform"/>
            <consortium name="The Broad Institute Genome Sequencing Center for Infectious Disease"/>
            <person name="Wu L."/>
            <person name="Ma J."/>
        </authorList>
    </citation>
    <scope>NUCLEOTIDE SEQUENCE [LARGE SCALE GENOMIC DNA]</scope>
    <source>
        <strain evidence="6">JCM 10977</strain>
    </source>
</reference>
<comment type="caution">
    <text evidence="5">The sequence shown here is derived from an EMBL/GenBank/DDBJ whole genome shotgun (WGS) entry which is preliminary data.</text>
</comment>
<sequence>MQMHVGERIGAYRKRRGMSQDALAGLIGMSRSWLSQVERGIRGVDRLSTLNDLATVLRIDVADLIGRDWVLAPDASEQVTAVDAVRSQLAGYHHLLGEQASPWPLPQLRNGAVQVHQAYQAARYQTATAMLPDLIRAADAYDGFQGRDGRETHLARCSVYSAAAKLLTKVGEHQLGWLAADRATHAAMAAESKTAQGMAAYQVVCALLRSQRTDDAERVAVRSAEGLMRLTGSDAPDAVSLAGSLWLISSVIAARRSDRATSTERLATAEQLAGLLAHDGNHWWTAFGPTNVLIHKASVAAEFGDPAGVLRVATEVDPDAMPAGLQGRRSRLHIDLAWAQAQAKNDMEAILHLQQAERVAPESIRYHTIARELVREILKRSRKPTPALNTIAIRAGVLT</sequence>
<dbReference type="EMBL" id="BAAAHK010000008">
    <property type="protein sequence ID" value="GAA0944552.1"/>
    <property type="molecule type" value="Genomic_DNA"/>
</dbReference>
<keyword evidence="1" id="KW-0805">Transcription regulation</keyword>
<dbReference type="Pfam" id="PF13560">
    <property type="entry name" value="HTH_31"/>
    <property type="match status" value="1"/>
</dbReference>
<dbReference type="PROSITE" id="PS50943">
    <property type="entry name" value="HTH_CROC1"/>
    <property type="match status" value="1"/>
</dbReference>
<feature type="domain" description="HTH cro/C1-type" evidence="4">
    <location>
        <begin position="9"/>
        <end position="64"/>
    </location>
</feature>
<evidence type="ECO:0000256" key="1">
    <source>
        <dbReference type="ARBA" id="ARBA00023015"/>
    </source>
</evidence>
<protein>
    <submittedName>
        <fullName evidence="5">Helix-turn-helix transcriptional regulator</fullName>
    </submittedName>
</protein>
<dbReference type="SUPFAM" id="SSF47413">
    <property type="entry name" value="lambda repressor-like DNA-binding domains"/>
    <property type="match status" value="1"/>
</dbReference>
<dbReference type="SMART" id="SM00530">
    <property type="entry name" value="HTH_XRE"/>
    <property type="match status" value="1"/>
</dbReference>
<dbReference type="InterPro" id="IPR050807">
    <property type="entry name" value="TransReg_Diox_bact_type"/>
</dbReference>
<dbReference type="InterPro" id="IPR001387">
    <property type="entry name" value="Cro/C1-type_HTH"/>
</dbReference>
<proteinExistence type="predicted"/>
<dbReference type="PANTHER" id="PTHR46797:SF23">
    <property type="entry name" value="HTH-TYPE TRANSCRIPTIONAL REGULATOR SUTR"/>
    <property type="match status" value="1"/>
</dbReference>
<keyword evidence="2" id="KW-0238">DNA-binding</keyword>